<dbReference type="InterPro" id="IPR014997">
    <property type="entry name" value="DUF1847"/>
</dbReference>
<dbReference type="Proteomes" id="UP000063234">
    <property type="component" value="Chromosome"/>
</dbReference>
<dbReference type="Pfam" id="PF08901">
    <property type="entry name" value="DUF1847"/>
    <property type="match status" value="1"/>
</dbReference>
<dbReference type="STRING" id="1298851.TST_1321"/>
<proteinExistence type="predicted"/>
<evidence type="ECO:0000313" key="2">
    <source>
        <dbReference type="Proteomes" id="UP000063234"/>
    </source>
</evidence>
<organism evidence="1 2">
    <name type="scientific">Thermosulfidibacter takaii (strain DSM 17441 / JCM 13301 / NBRC 103674 / ABI70S6)</name>
    <dbReference type="NCBI Taxonomy" id="1298851"/>
    <lineage>
        <taxon>Bacteria</taxon>
        <taxon>Pseudomonadati</taxon>
        <taxon>Thermosulfidibacterota</taxon>
        <taxon>Thermosulfidibacteria</taxon>
        <taxon>Thermosulfidibacterales</taxon>
        <taxon>Thermosulfidibacteraceae</taxon>
    </lineage>
</organism>
<dbReference type="PATRIC" id="fig|1298851.3.peg.1396"/>
<protein>
    <recommendedName>
        <fullName evidence="3">Metal-binding protein</fullName>
    </recommendedName>
</protein>
<reference evidence="2" key="1">
    <citation type="journal article" date="2018" name="Science">
        <title>A primordial and reversible TCA cycle in a facultatively chemolithoautotrophic thermophile.</title>
        <authorList>
            <person name="Nunoura T."/>
            <person name="Chikaraishi Y."/>
            <person name="Izaki R."/>
            <person name="Suwa T."/>
            <person name="Sato T."/>
            <person name="Harada T."/>
            <person name="Mori K."/>
            <person name="Kato Y."/>
            <person name="Miyazaki M."/>
            <person name="Shimamura S."/>
            <person name="Yanagawa K."/>
            <person name="Shuto A."/>
            <person name="Ohkouchi N."/>
            <person name="Fujita N."/>
            <person name="Takaki Y."/>
            <person name="Atomi H."/>
            <person name="Takai K."/>
        </authorList>
    </citation>
    <scope>NUCLEOTIDE SEQUENCE [LARGE SCALE GENOMIC DNA]</scope>
    <source>
        <strain evidence="2">DSM 17441 / JCM 13301 / NBRC 103674 / ABI70S6</strain>
    </source>
</reference>
<evidence type="ECO:0000313" key="1">
    <source>
        <dbReference type="EMBL" id="BAT72108.1"/>
    </source>
</evidence>
<dbReference type="EMBL" id="AP013035">
    <property type="protein sequence ID" value="BAT72108.1"/>
    <property type="molecule type" value="Genomic_DNA"/>
</dbReference>
<gene>
    <name evidence="1" type="ORF">TST_1321</name>
</gene>
<keyword evidence="2" id="KW-1185">Reference proteome</keyword>
<sequence length="193" mass="21694">MKCAYCKEKVCYQGKDCFGTSQESYETFQKDHKHRKISEVATSIESDGYMKWCRVYEVIEFAKRMGYKRIGIAFCVGMANEAEALSKILEKEGFEVLSVCCKTGGIMKEKLGFRKIKPERKEAICNSIGQALLLNKAKTDLNLIVGLCVGHDIVFSQYSEAPVTTVVVKDRVLAHNPAGALYSGYYRRNVFGV</sequence>
<dbReference type="KEGG" id="ttk:TST_1321"/>
<evidence type="ECO:0008006" key="3">
    <source>
        <dbReference type="Google" id="ProtNLM"/>
    </source>
</evidence>
<dbReference type="RefSeq" id="WP_068550099.1">
    <property type="nucleotide sequence ID" value="NZ_AP013035.1"/>
</dbReference>
<dbReference type="OrthoDB" id="9795204at2"/>
<dbReference type="AlphaFoldDB" id="A0A0S3QUX5"/>
<accession>A0A0S3QUX5</accession>
<name>A0A0S3QUX5_THET7</name>